<evidence type="ECO:0000313" key="2">
    <source>
        <dbReference type="EMBL" id="RIB15341.1"/>
    </source>
</evidence>
<accession>A0A397V0C9</accession>
<dbReference type="AlphaFoldDB" id="A0A397V0C9"/>
<keyword evidence="3" id="KW-1185">Reference proteome</keyword>
<feature type="coiled-coil region" evidence="1">
    <location>
        <begin position="115"/>
        <end position="142"/>
    </location>
</feature>
<organism evidence="2 3">
    <name type="scientific">Gigaspora rosea</name>
    <dbReference type="NCBI Taxonomy" id="44941"/>
    <lineage>
        <taxon>Eukaryota</taxon>
        <taxon>Fungi</taxon>
        <taxon>Fungi incertae sedis</taxon>
        <taxon>Mucoromycota</taxon>
        <taxon>Glomeromycotina</taxon>
        <taxon>Glomeromycetes</taxon>
        <taxon>Diversisporales</taxon>
        <taxon>Gigasporaceae</taxon>
        <taxon>Gigaspora</taxon>
    </lineage>
</organism>
<name>A0A397V0C9_9GLOM</name>
<keyword evidence="1" id="KW-0175">Coiled coil</keyword>
<reference evidence="2 3" key="1">
    <citation type="submission" date="2018-06" db="EMBL/GenBank/DDBJ databases">
        <title>Comparative genomics reveals the genomic features of Rhizophagus irregularis, R. cerebriforme, R. diaphanum and Gigaspora rosea, and their symbiotic lifestyle signature.</title>
        <authorList>
            <person name="Morin E."/>
            <person name="San Clemente H."/>
            <person name="Chen E.C.H."/>
            <person name="De La Providencia I."/>
            <person name="Hainaut M."/>
            <person name="Kuo A."/>
            <person name="Kohler A."/>
            <person name="Murat C."/>
            <person name="Tang N."/>
            <person name="Roy S."/>
            <person name="Loubradou J."/>
            <person name="Henrissat B."/>
            <person name="Grigoriev I.V."/>
            <person name="Corradi N."/>
            <person name="Roux C."/>
            <person name="Martin F.M."/>
        </authorList>
    </citation>
    <scope>NUCLEOTIDE SEQUENCE [LARGE SCALE GENOMIC DNA]</scope>
    <source>
        <strain evidence="2 3">DAOM 194757</strain>
    </source>
</reference>
<evidence type="ECO:0000313" key="3">
    <source>
        <dbReference type="Proteomes" id="UP000266673"/>
    </source>
</evidence>
<proteinExistence type="predicted"/>
<dbReference type="Proteomes" id="UP000266673">
    <property type="component" value="Unassembled WGS sequence"/>
</dbReference>
<evidence type="ECO:0000256" key="1">
    <source>
        <dbReference type="SAM" id="Coils"/>
    </source>
</evidence>
<gene>
    <name evidence="2" type="ORF">C2G38_2039464</name>
</gene>
<dbReference type="EMBL" id="QKWP01000751">
    <property type="protein sequence ID" value="RIB15341.1"/>
    <property type="molecule type" value="Genomic_DNA"/>
</dbReference>
<protein>
    <submittedName>
        <fullName evidence="2">Uncharacterized protein</fullName>
    </submittedName>
</protein>
<comment type="caution">
    <text evidence="2">The sequence shown here is derived from an EMBL/GenBank/DDBJ whole genome shotgun (WGS) entry which is preliminary data.</text>
</comment>
<dbReference type="OrthoDB" id="2491252at2759"/>
<sequence length="204" mass="24068">MYKIYPKNQQWNRRRFHKEFRCSYCSITEHNISRCFDVKELKKNCTTLITIFTEEQVAEVQEIVNKVFSYSEIHEEQVPEALEFLLEILEDIIKKKALKKRVLVSEVRKSHYAPETSVKDDNEDLTNEEKNLKKKETKLSLEAVLEELTNTYLKVLKNWIPEPTKPKELLINLKESLKTEPNGVNTIVLNLQITEINKIGNLKF</sequence>